<keyword evidence="4" id="KW-1185">Reference proteome</keyword>
<evidence type="ECO:0000256" key="1">
    <source>
        <dbReference type="ARBA" id="ARBA00007169"/>
    </source>
</evidence>
<gene>
    <name evidence="3" type="ORF">EFD62_02305</name>
</gene>
<dbReference type="Proteomes" id="UP000289166">
    <property type="component" value="Unassembled WGS sequence"/>
</dbReference>
<dbReference type="PANTHER" id="PTHR11487:SF0">
    <property type="entry name" value="S-ACYL FATTY ACID SYNTHASE THIOESTERASE, MEDIUM CHAIN"/>
    <property type="match status" value="1"/>
</dbReference>
<dbReference type="AlphaFoldDB" id="A0A4Q0I8P6"/>
<feature type="domain" description="Thioesterase" evidence="2">
    <location>
        <begin position="5"/>
        <end position="229"/>
    </location>
</feature>
<name>A0A4Q0I8P6_9FIRM</name>
<evidence type="ECO:0000313" key="4">
    <source>
        <dbReference type="Proteomes" id="UP000289166"/>
    </source>
</evidence>
<comment type="similarity">
    <text evidence="1">Belongs to the thioesterase family.</text>
</comment>
<dbReference type="PANTHER" id="PTHR11487">
    <property type="entry name" value="THIOESTERASE"/>
    <property type="match status" value="1"/>
</dbReference>
<reference evidence="4" key="1">
    <citation type="submission" date="2018-11" db="EMBL/GenBank/DDBJ databases">
        <title>Genome sequencing of a novel mesophilic and cellulolytic organism within the genus Hungateiclostridium.</title>
        <authorList>
            <person name="Rettenmaier R."/>
            <person name="Liebl W."/>
            <person name="Zverlov V."/>
        </authorList>
    </citation>
    <scope>NUCLEOTIDE SEQUENCE [LARGE SCALE GENOMIC DNA]</scope>
    <source>
        <strain evidence="4">N2K1</strain>
    </source>
</reference>
<dbReference type="InterPro" id="IPR001031">
    <property type="entry name" value="Thioesterase"/>
</dbReference>
<dbReference type="GO" id="GO:0008610">
    <property type="term" value="P:lipid biosynthetic process"/>
    <property type="evidence" value="ECO:0007669"/>
    <property type="project" value="TreeGrafter"/>
</dbReference>
<dbReference type="Gene3D" id="3.40.50.1820">
    <property type="entry name" value="alpha/beta hydrolase"/>
    <property type="match status" value="1"/>
</dbReference>
<proteinExistence type="inferred from homology"/>
<dbReference type="InterPro" id="IPR029058">
    <property type="entry name" value="AB_hydrolase_fold"/>
</dbReference>
<sequence length="232" mass="26831">MNRIKLFCFPYAGGSSAVYMGWKKHLSDKIELRPLDLAGRGRRISEPLYNSIEEVIEDIFPQIKNELCDSPYSIFGHSMGAILAYELVRKARIHKLREPDHVFFSGRVPPFIFPGTKNHLLPNSEFIKLLEEFGGMNEEILSNQQLLSLFLPIIRADYKIVELYKHIEDGFKLDCDITILNGKMDRLANRDDVSKWKECTNKACTFYEFDGGHFFINDYKSKILEIINNTLS</sequence>
<dbReference type="EMBL" id="RLII01000001">
    <property type="protein sequence ID" value="RXE60770.1"/>
    <property type="molecule type" value="Genomic_DNA"/>
</dbReference>
<protein>
    <submittedName>
        <fullName evidence="3">Thioesterase</fullName>
    </submittedName>
</protein>
<dbReference type="OrthoDB" id="2213423at2"/>
<dbReference type="RefSeq" id="WP_083225135.1">
    <property type="nucleotide sequence ID" value="NZ_RLII01000001.1"/>
</dbReference>
<dbReference type="SUPFAM" id="SSF53474">
    <property type="entry name" value="alpha/beta-Hydrolases"/>
    <property type="match status" value="1"/>
</dbReference>
<dbReference type="InterPro" id="IPR012223">
    <property type="entry name" value="TEII"/>
</dbReference>
<accession>A0A4Q0I8P6</accession>
<organism evidence="3 4">
    <name type="scientific">Acetivibrio mesophilus</name>
    <dbReference type="NCBI Taxonomy" id="2487273"/>
    <lineage>
        <taxon>Bacteria</taxon>
        <taxon>Bacillati</taxon>
        <taxon>Bacillota</taxon>
        <taxon>Clostridia</taxon>
        <taxon>Eubacteriales</taxon>
        <taxon>Oscillospiraceae</taxon>
        <taxon>Acetivibrio</taxon>
    </lineage>
</organism>
<evidence type="ECO:0000313" key="3">
    <source>
        <dbReference type="EMBL" id="RXE60770.1"/>
    </source>
</evidence>
<evidence type="ECO:0000259" key="2">
    <source>
        <dbReference type="Pfam" id="PF00975"/>
    </source>
</evidence>
<dbReference type="Pfam" id="PF00975">
    <property type="entry name" value="Thioesterase"/>
    <property type="match status" value="1"/>
</dbReference>
<comment type="caution">
    <text evidence="3">The sequence shown here is derived from an EMBL/GenBank/DDBJ whole genome shotgun (WGS) entry which is preliminary data.</text>
</comment>